<keyword evidence="5" id="KW-1185">Reference proteome</keyword>
<accession>A0A1R1I997</accession>
<dbReference type="PANTHER" id="PTHR35936:SF19">
    <property type="entry name" value="AMINO-ACID-BINDING PROTEIN YXEM-RELATED"/>
    <property type="match status" value="1"/>
</dbReference>
<name>A0A1R1I997_9RHOO</name>
<keyword evidence="1 2" id="KW-0732">Signal</keyword>
<feature type="domain" description="Solute-binding protein family 3/N-terminal" evidence="3">
    <location>
        <begin position="23"/>
        <end position="247"/>
    </location>
</feature>
<proteinExistence type="predicted"/>
<gene>
    <name evidence="4" type="ORF">BJN45_08600</name>
</gene>
<dbReference type="SMART" id="SM00062">
    <property type="entry name" value="PBPb"/>
    <property type="match status" value="1"/>
</dbReference>
<dbReference type="STRING" id="418702.BJN45_08600"/>
<dbReference type="PANTHER" id="PTHR35936">
    <property type="entry name" value="MEMBRANE-BOUND LYTIC MUREIN TRANSGLYCOSYLASE F"/>
    <property type="match status" value="1"/>
</dbReference>
<comment type="caution">
    <text evidence="4">The sequence shown here is derived from an EMBL/GenBank/DDBJ whole genome shotgun (WGS) entry which is preliminary data.</text>
</comment>
<feature type="chain" id="PRO_5012751503" description="Solute-binding protein family 3/N-terminal domain-containing protein" evidence="2">
    <location>
        <begin position="20"/>
        <end position="249"/>
    </location>
</feature>
<dbReference type="Gene3D" id="3.40.190.10">
    <property type="entry name" value="Periplasmic binding protein-like II"/>
    <property type="match status" value="2"/>
</dbReference>
<dbReference type="AlphaFoldDB" id="A0A1R1I997"/>
<dbReference type="InterPro" id="IPR001638">
    <property type="entry name" value="Solute-binding_3/MltF_N"/>
</dbReference>
<reference evidence="4 5" key="1">
    <citation type="submission" date="2016-10" db="EMBL/GenBank/DDBJ databases">
        <title>Alkaliphiles isolated from bioreactors.</title>
        <authorList>
            <person name="Salah Z."/>
            <person name="Rout S.P."/>
            <person name="Humphreys P.N."/>
        </authorList>
    </citation>
    <scope>NUCLEOTIDE SEQUENCE [LARGE SCALE GENOMIC DNA]</scope>
    <source>
        <strain evidence="4 5">ZS02</strain>
    </source>
</reference>
<evidence type="ECO:0000313" key="4">
    <source>
        <dbReference type="EMBL" id="OMG55190.1"/>
    </source>
</evidence>
<feature type="signal peptide" evidence="2">
    <location>
        <begin position="1"/>
        <end position="19"/>
    </location>
</feature>
<evidence type="ECO:0000256" key="2">
    <source>
        <dbReference type="SAM" id="SignalP"/>
    </source>
</evidence>
<organism evidence="4 5">
    <name type="scientific">Azonexus hydrophilus</name>
    <dbReference type="NCBI Taxonomy" id="418702"/>
    <lineage>
        <taxon>Bacteria</taxon>
        <taxon>Pseudomonadati</taxon>
        <taxon>Pseudomonadota</taxon>
        <taxon>Betaproteobacteria</taxon>
        <taxon>Rhodocyclales</taxon>
        <taxon>Azonexaceae</taxon>
        <taxon>Azonexus</taxon>
    </lineage>
</organism>
<dbReference type="EMBL" id="MTHD01000002">
    <property type="protein sequence ID" value="OMG55190.1"/>
    <property type="molecule type" value="Genomic_DNA"/>
</dbReference>
<evidence type="ECO:0000313" key="5">
    <source>
        <dbReference type="Proteomes" id="UP000187526"/>
    </source>
</evidence>
<sequence length="249" mass="27194">MFACLPALLLALFPPGAIAQHQALAVAITDSAPPFAYRDENGKLKGFNVDLVHALCQRLQRECRLEVLRFPEVIPAVNAGRFDLGVANTLRTPEREKLVRFTRVIWRSTSSLIGLRELGGAQRTTLLAREQTCAISGSRQLGWLGENAARAPIPAASNGELLAQLTREQCALALLPTQQALSFLQGKDGQRFGYIGAPLDDNGLGGDVHIALRPGNDNLKDEVDAALESLIRDGTHERLSRRHFPYSIL</sequence>
<dbReference type="Proteomes" id="UP000187526">
    <property type="component" value="Unassembled WGS sequence"/>
</dbReference>
<dbReference type="SUPFAM" id="SSF53850">
    <property type="entry name" value="Periplasmic binding protein-like II"/>
    <property type="match status" value="1"/>
</dbReference>
<evidence type="ECO:0000259" key="3">
    <source>
        <dbReference type="SMART" id="SM00062"/>
    </source>
</evidence>
<evidence type="ECO:0000256" key="1">
    <source>
        <dbReference type="ARBA" id="ARBA00022729"/>
    </source>
</evidence>
<dbReference type="Pfam" id="PF00497">
    <property type="entry name" value="SBP_bac_3"/>
    <property type="match status" value="1"/>
</dbReference>
<protein>
    <recommendedName>
        <fullName evidence="3">Solute-binding protein family 3/N-terminal domain-containing protein</fullName>
    </recommendedName>
</protein>
<dbReference type="CDD" id="cd13530">
    <property type="entry name" value="PBP2_peptides_like"/>
    <property type="match status" value="1"/>
</dbReference>